<proteinExistence type="evidence at transcript level"/>
<evidence type="ECO:0000313" key="1">
    <source>
        <dbReference type="EMBL" id="AAC08397.1"/>
    </source>
</evidence>
<protein>
    <submittedName>
        <fullName evidence="1">Cytochrome c oxidase subunit Vb</fullName>
    </submittedName>
</protein>
<gene>
    <name evidence="1" type="primary">cox Vb</name>
</gene>
<accession>O65164</accession>
<name>O65164_MESCR</name>
<sequence length="109" mass="11953">MWRRLVLSNLKTLASSSSSSSSSSIVHRSASSIVRASPSFRPSSSIFSRHFAAASDNVVSSKRPEDVMPIATGHEREELEAELQGKDILEINYQMLLAPRKSAIVKSYS</sequence>
<feature type="non-terminal residue" evidence="1">
    <location>
        <position position="109"/>
    </location>
</feature>
<organism evidence="1">
    <name type="scientific">Mesembryanthemum crystallinum</name>
    <name type="common">Common ice plant</name>
    <name type="synonym">Cryophytum crystallinum</name>
    <dbReference type="NCBI Taxonomy" id="3544"/>
    <lineage>
        <taxon>Eukaryota</taxon>
        <taxon>Viridiplantae</taxon>
        <taxon>Streptophyta</taxon>
        <taxon>Embryophyta</taxon>
        <taxon>Tracheophyta</taxon>
        <taxon>Spermatophyta</taxon>
        <taxon>Magnoliopsida</taxon>
        <taxon>eudicotyledons</taxon>
        <taxon>Gunneridae</taxon>
        <taxon>Pentapetalae</taxon>
        <taxon>Caryophyllales</taxon>
        <taxon>Aizoaceae</taxon>
        <taxon>Mesembryanthemum</taxon>
        <taxon>Mesembryanthemum subgen. Cryophytum</taxon>
    </lineage>
</organism>
<dbReference type="EMBL" id="AF053560">
    <property type="protein sequence ID" value="AAC08397.1"/>
    <property type="molecule type" value="mRNA"/>
</dbReference>
<dbReference type="AlphaFoldDB" id="O65164"/>
<reference evidence="1" key="1">
    <citation type="submission" date="1998-03" db="EMBL/GenBank/DDBJ databases">
        <title>An expressed sequence tag for cytochrome c oxidase subunit Vb precursor from Mesembryanthemum crystallinum.</title>
        <authorList>
            <person name="Michalowski C.B."/>
            <person name="Bohnert H.J."/>
        </authorList>
    </citation>
    <scope>NUCLEOTIDE SEQUENCE</scope>
    <source>
        <tissue evidence="1">Root</tissue>
    </source>
</reference>
<dbReference type="PIR" id="T12208">
    <property type="entry name" value="T12208"/>
</dbReference>